<gene>
    <name evidence="7" type="ORF">GF339_01365</name>
</gene>
<dbReference type="CDD" id="cd00782">
    <property type="entry name" value="MutL_Trans"/>
    <property type="match status" value="1"/>
</dbReference>
<dbReference type="InterPro" id="IPR013507">
    <property type="entry name" value="DNA_mismatch_S5_2-like"/>
</dbReference>
<dbReference type="PANTHER" id="PTHR10073:SF12">
    <property type="entry name" value="DNA MISMATCH REPAIR PROTEIN MLH1"/>
    <property type="match status" value="1"/>
</dbReference>
<evidence type="ECO:0000313" key="8">
    <source>
        <dbReference type="Proteomes" id="UP000649604"/>
    </source>
</evidence>
<dbReference type="Proteomes" id="UP000649604">
    <property type="component" value="Unassembled WGS sequence"/>
</dbReference>
<feature type="non-terminal residue" evidence="7">
    <location>
        <position position="1"/>
    </location>
</feature>
<evidence type="ECO:0000259" key="5">
    <source>
        <dbReference type="SMART" id="SM00853"/>
    </source>
</evidence>
<reference evidence="7" key="1">
    <citation type="submission" date="2019-11" db="EMBL/GenBank/DDBJ databases">
        <title>Microbial mats filling the niche in hypersaline microbial mats.</title>
        <authorList>
            <person name="Wong H.L."/>
            <person name="Macleod F.I."/>
            <person name="White R.A. III"/>
            <person name="Burns B.P."/>
        </authorList>
    </citation>
    <scope>NUCLEOTIDE SEQUENCE</scope>
    <source>
        <strain evidence="7">Rbin_158</strain>
    </source>
</reference>
<evidence type="ECO:0000259" key="6">
    <source>
        <dbReference type="SMART" id="SM01340"/>
    </source>
</evidence>
<organism evidence="7 8">
    <name type="scientific">candidate division KSB3 bacterium</name>
    <dbReference type="NCBI Taxonomy" id="2044937"/>
    <lineage>
        <taxon>Bacteria</taxon>
        <taxon>candidate division KSB3</taxon>
    </lineage>
</organism>
<comment type="caution">
    <text evidence="7">The sequence shown here is derived from an EMBL/GenBank/DDBJ whole genome shotgun (WGS) entry which is preliminary data.</text>
</comment>
<evidence type="ECO:0000256" key="3">
    <source>
        <dbReference type="ARBA" id="ARBA00023204"/>
    </source>
</evidence>
<evidence type="ECO:0000256" key="2">
    <source>
        <dbReference type="ARBA" id="ARBA00022763"/>
    </source>
</evidence>
<dbReference type="InterPro" id="IPR020568">
    <property type="entry name" value="Ribosomal_Su5_D2-typ_SF"/>
</dbReference>
<sequence>IASIATLGFRGEALPSIAAVSKLTLLTKPPDSIEGTRIEMHGGERLTVMASAAAPGTFIEVNELFYNTPARFKFLKSPATELSYINAIVTDHALANPQIGFHVKHNAKEQVQVSENSDLIQRIAGLFGRDIIRELTELQESAGSLELQGFIGLPSCHRATRTYQKIFVNGRPVKDKVISHAIQQAYDTLVPKRRYPVVFLSLRLPVQLVDVNVHPTKMEIRFVNSQTIHNFIVTAIRNALSASVQTTTFSTFSPAGIEHEPDEALPPASSSLPAGQPQFLATPPAHSLTPFPEAPDSADTSAPDPASLPHHPRSRLASFASQGQLCQPFQSGNALFARMRPVGQFHDTYILAQAEDDLVIIDQHAAHERIFYERLQQQVQRHEVDVQQLLFPVSIELSHQEQAVLEDYLDTLQVYGLELEPFGGTTVLLKAVPAMLLKADSKKLVYDIIDQLSETSGKTTGIEQKLDEVLMLMACHAAIRAHHHLQEAQMLALFQQMDALDLPFTCPHGRPTVIKIGLHDLEKKFGRI</sequence>
<dbReference type="InterPro" id="IPR038973">
    <property type="entry name" value="MutL/Mlh/Pms-like"/>
</dbReference>
<dbReference type="SUPFAM" id="SSF54211">
    <property type="entry name" value="Ribosomal protein S5 domain 2-like"/>
    <property type="match status" value="1"/>
</dbReference>
<dbReference type="InterPro" id="IPR037198">
    <property type="entry name" value="MutL_C_sf"/>
</dbReference>
<feature type="domain" description="MutL C-terminal dimerisation" evidence="5">
    <location>
        <begin position="341"/>
        <end position="485"/>
    </location>
</feature>
<evidence type="ECO:0008006" key="9">
    <source>
        <dbReference type="Google" id="ProtNLM"/>
    </source>
</evidence>
<dbReference type="Gene3D" id="3.30.1370.100">
    <property type="entry name" value="MutL, C-terminal domain, regulatory subdomain"/>
    <property type="match status" value="1"/>
</dbReference>
<dbReference type="InterPro" id="IPR014790">
    <property type="entry name" value="MutL_C"/>
</dbReference>
<evidence type="ECO:0000313" key="7">
    <source>
        <dbReference type="EMBL" id="MBD3323199.1"/>
    </source>
</evidence>
<dbReference type="GO" id="GO:0030983">
    <property type="term" value="F:mismatched DNA binding"/>
    <property type="evidence" value="ECO:0007669"/>
    <property type="project" value="InterPro"/>
</dbReference>
<dbReference type="Pfam" id="PF01119">
    <property type="entry name" value="DNA_mis_repair"/>
    <property type="match status" value="1"/>
</dbReference>
<dbReference type="GO" id="GO:0006298">
    <property type="term" value="P:mismatch repair"/>
    <property type="evidence" value="ECO:0007669"/>
    <property type="project" value="InterPro"/>
</dbReference>
<dbReference type="Gene3D" id="3.30.230.10">
    <property type="match status" value="1"/>
</dbReference>
<dbReference type="PROSITE" id="PS00058">
    <property type="entry name" value="DNA_MISMATCH_REPAIR_1"/>
    <property type="match status" value="1"/>
</dbReference>
<dbReference type="InterPro" id="IPR014762">
    <property type="entry name" value="DNA_mismatch_repair_CS"/>
</dbReference>
<dbReference type="Pfam" id="PF08676">
    <property type="entry name" value="MutL_C"/>
    <property type="match status" value="1"/>
</dbReference>
<feature type="domain" description="DNA mismatch repair protein S5" evidence="6">
    <location>
        <begin position="123"/>
        <end position="241"/>
    </location>
</feature>
<dbReference type="InterPro" id="IPR036890">
    <property type="entry name" value="HATPase_C_sf"/>
</dbReference>
<dbReference type="Gene3D" id="3.30.565.10">
    <property type="entry name" value="Histidine kinase-like ATPase, C-terminal domain"/>
    <property type="match status" value="1"/>
</dbReference>
<keyword evidence="3" id="KW-0234">DNA repair</keyword>
<dbReference type="InterPro" id="IPR002099">
    <property type="entry name" value="MutL/Mlh/PMS"/>
</dbReference>
<feature type="region of interest" description="Disordered" evidence="4">
    <location>
        <begin position="253"/>
        <end position="313"/>
    </location>
</feature>
<dbReference type="SUPFAM" id="SSF118116">
    <property type="entry name" value="DNA mismatch repair protein MutL"/>
    <property type="match status" value="1"/>
</dbReference>
<dbReference type="Gene3D" id="3.30.1540.20">
    <property type="entry name" value="MutL, C-terminal domain, dimerisation subdomain"/>
    <property type="match status" value="1"/>
</dbReference>
<dbReference type="GO" id="GO:0032300">
    <property type="term" value="C:mismatch repair complex"/>
    <property type="evidence" value="ECO:0007669"/>
    <property type="project" value="InterPro"/>
</dbReference>
<dbReference type="NCBIfam" id="TIGR00585">
    <property type="entry name" value="mutl"/>
    <property type="match status" value="1"/>
</dbReference>
<proteinExistence type="inferred from homology"/>
<protein>
    <recommendedName>
        <fullName evidence="9">DNA mismatch repair protein MutL</fullName>
    </recommendedName>
</protein>
<evidence type="ECO:0000256" key="4">
    <source>
        <dbReference type="SAM" id="MobiDB-lite"/>
    </source>
</evidence>
<dbReference type="GO" id="GO:0140664">
    <property type="term" value="F:ATP-dependent DNA damage sensor activity"/>
    <property type="evidence" value="ECO:0007669"/>
    <property type="project" value="InterPro"/>
</dbReference>
<dbReference type="EMBL" id="WJJP01000038">
    <property type="protein sequence ID" value="MBD3323199.1"/>
    <property type="molecule type" value="Genomic_DNA"/>
</dbReference>
<dbReference type="PANTHER" id="PTHR10073">
    <property type="entry name" value="DNA MISMATCH REPAIR PROTEIN MLH, PMS, MUTL"/>
    <property type="match status" value="1"/>
</dbReference>
<dbReference type="GO" id="GO:0016887">
    <property type="term" value="F:ATP hydrolysis activity"/>
    <property type="evidence" value="ECO:0007669"/>
    <property type="project" value="InterPro"/>
</dbReference>
<dbReference type="AlphaFoldDB" id="A0A9D5JS11"/>
<accession>A0A9D5JS11</accession>
<dbReference type="InterPro" id="IPR042120">
    <property type="entry name" value="MutL_C_dimsub"/>
</dbReference>
<dbReference type="InterPro" id="IPR014721">
    <property type="entry name" value="Ribsml_uS5_D2-typ_fold_subgr"/>
</dbReference>
<dbReference type="InterPro" id="IPR042121">
    <property type="entry name" value="MutL_C_regsub"/>
</dbReference>
<comment type="similarity">
    <text evidence="1">Belongs to the DNA mismatch repair MutL/HexB family.</text>
</comment>
<keyword evidence="2" id="KW-0227">DNA damage</keyword>
<dbReference type="SMART" id="SM01340">
    <property type="entry name" value="DNA_mis_repair"/>
    <property type="match status" value="1"/>
</dbReference>
<dbReference type="GO" id="GO:0005524">
    <property type="term" value="F:ATP binding"/>
    <property type="evidence" value="ECO:0007669"/>
    <property type="project" value="InterPro"/>
</dbReference>
<name>A0A9D5JS11_9BACT</name>
<dbReference type="SMART" id="SM00853">
    <property type="entry name" value="MutL_C"/>
    <property type="match status" value="1"/>
</dbReference>
<dbReference type="SUPFAM" id="SSF55874">
    <property type="entry name" value="ATPase domain of HSP90 chaperone/DNA topoisomerase II/histidine kinase"/>
    <property type="match status" value="1"/>
</dbReference>
<evidence type="ECO:0000256" key="1">
    <source>
        <dbReference type="ARBA" id="ARBA00006082"/>
    </source>
</evidence>